<dbReference type="Gene3D" id="3.30.460.10">
    <property type="entry name" value="Beta Polymerase, domain 2"/>
    <property type="match status" value="1"/>
</dbReference>
<dbReference type="InterPro" id="IPR043519">
    <property type="entry name" value="NT_sf"/>
</dbReference>
<dbReference type="RefSeq" id="WP_184312396.1">
    <property type="nucleotide sequence ID" value="NZ_JACHEN010000030.1"/>
</dbReference>
<feature type="domain" description="Polymerase beta nucleotidyltransferase" evidence="1">
    <location>
        <begin position="12"/>
        <end position="76"/>
    </location>
</feature>
<protein>
    <submittedName>
        <fullName evidence="2">Putative nucleotidyltransferase</fullName>
    </submittedName>
</protein>
<dbReference type="GO" id="GO:0016740">
    <property type="term" value="F:transferase activity"/>
    <property type="evidence" value="ECO:0007669"/>
    <property type="project" value="UniProtKB-KW"/>
</dbReference>
<evidence type="ECO:0000259" key="1">
    <source>
        <dbReference type="Pfam" id="PF18765"/>
    </source>
</evidence>
<keyword evidence="2" id="KW-0808">Transferase</keyword>
<dbReference type="AlphaFoldDB" id="A0A841KX00"/>
<name>A0A841KX00_9FIRM</name>
<proteinExistence type="predicted"/>
<dbReference type="EMBL" id="JACHEN010000030">
    <property type="protein sequence ID" value="MBB6217887.1"/>
    <property type="molecule type" value="Genomic_DNA"/>
</dbReference>
<keyword evidence="3" id="KW-1185">Reference proteome</keyword>
<evidence type="ECO:0000313" key="2">
    <source>
        <dbReference type="EMBL" id="MBB6217887.1"/>
    </source>
</evidence>
<dbReference type="InterPro" id="IPR041633">
    <property type="entry name" value="Polbeta"/>
</dbReference>
<accession>A0A841KX00</accession>
<reference evidence="2 3" key="1">
    <citation type="submission" date="2020-08" db="EMBL/GenBank/DDBJ databases">
        <title>Genomic Encyclopedia of Type Strains, Phase IV (KMG-IV): sequencing the most valuable type-strain genomes for metagenomic binning, comparative biology and taxonomic classification.</title>
        <authorList>
            <person name="Goeker M."/>
        </authorList>
    </citation>
    <scope>NUCLEOTIDE SEQUENCE [LARGE SCALE GENOMIC DNA]</scope>
    <source>
        <strain evidence="2 3">DSM 103526</strain>
    </source>
</reference>
<dbReference type="Proteomes" id="UP000579281">
    <property type="component" value="Unassembled WGS sequence"/>
</dbReference>
<gene>
    <name evidence="2" type="ORF">HNQ80_004023</name>
</gene>
<evidence type="ECO:0000313" key="3">
    <source>
        <dbReference type="Proteomes" id="UP000579281"/>
    </source>
</evidence>
<dbReference type="Pfam" id="PF18765">
    <property type="entry name" value="Polbeta"/>
    <property type="match status" value="1"/>
</dbReference>
<dbReference type="SUPFAM" id="SSF81301">
    <property type="entry name" value="Nucleotidyltransferase"/>
    <property type="match status" value="1"/>
</dbReference>
<organism evidence="2 3">
    <name type="scientific">Anaerosolibacter carboniphilus</name>
    <dbReference type="NCBI Taxonomy" id="1417629"/>
    <lineage>
        <taxon>Bacteria</taxon>
        <taxon>Bacillati</taxon>
        <taxon>Bacillota</taxon>
        <taxon>Clostridia</taxon>
        <taxon>Peptostreptococcales</taxon>
        <taxon>Thermotaleaceae</taxon>
        <taxon>Anaerosolibacter</taxon>
    </lineage>
</organism>
<dbReference type="CDD" id="cd05403">
    <property type="entry name" value="NT_KNTase_like"/>
    <property type="match status" value="1"/>
</dbReference>
<comment type="caution">
    <text evidence="2">The sequence shown here is derived from an EMBL/GenBank/DDBJ whole genome shotgun (WGS) entry which is preliminary data.</text>
</comment>
<sequence>MYSEIDRKDALEKLIKICRSIENIDGVILVGSGAEGFTDKWSDIDLSIVICQEEKTRQVWDKINEKIICTFDIMKILYNEYGENNFLSAILLNNYLELDIGVLAINRLVAKRKSWNVLYDKSGIITKKLNDTWQERKIPDLNARVENSLNSIWYHIKNGVMALKRKKSYRVIKEIEELRNEIIEIRALQENKTAKHFRDVDDMEKCFLEKLEKTFFKEISIDELSKTLINSFNLYFDLIKEIRQNCEEVIKYENQLRKLLLELELFK</sequence>